<evidence type="ECO:0000256" key="5">
    <source>
        <dbReference type="ARBA" id="ARBA00048128"/>
    </source>
</evidence>
<evidence type="ECO:0000256" key="1">
    <source>
        <dbReference type="ARBA" id="ARBA00006890"/>
    </source>
</evidence>
<dbReference type="Pfam" id="PF00483">
    <property type="entry name" value="NTP_transferase"/>
    <property type="match status" value="1"/>
</dbReference>
<dbReference type="SUPFAM" id="SSF53448">
    <property type="entry name" value="Nucleotide-diphospho-sugar transferases"/>
    <property type="match status" value="1"/>
</dbReference>
<comment type="catalytic activity">
    <reaction evidence="5">
        <text>alpha-D-glucose 1-phosphate + UTP + H(+) = UDP-alpha-D-glucose + diphosphate</text>
        <dbReference type="Rhea" id="RHEA:19889"/>
        <dbReference type="ChEBI" id="CHEBI:15378"/>
        <dbReference type="ChEBI" id="CHEBI:33019"/>
        <dbReference type="ChEBI" id="CHEBI:46398"/>
        <dbReference type="ChEBI" id="CHEBI:58601"/>
        <dbReference type="ChEBI" id="CHEBI:58885"/>
        <dbReference type="EC" id="2.7.7.9"/>
    </reaction>
</comment>
<keyword evidence="4 7" id="KW-0548">Nucleotidyltransferase</keyword>
<name>A0A2H0MZ35_9BACT</name>
<sequence length="294" mass="33759">MSNQPIKKAIFPIAGRATRFLPLSKVVSKELIPLVDKPLIHYTVLEAISSGIKEIVFVTRPQQKDVFQYFQSDPELEKLLREQNKNNELETLKEIQEFSKNVSFSFVIQKEPKGDADAIFQANSFIGQESCGVFFCDDVIDAQPPGFLQLAEVFETCQRPVMALKRLPSEKLSHYGVVEVEKIANRFYKIKGMVEKPEPKKAPSDLAIIGRLILTPDVFDYLKTEKMNKKQELTITKILGKMAREGQAIYGYEIKGEWVECGDKLRWFYSFLHFAIKHPQLGPQVKRYLKKLKI</sequence>
<protein>
    <recommendedName>
        <fullName evidence="2">UTP--glucose-1-phosphate uridylyltransferase</fullName>
        <ecNumber evidence="2">2.7.7.9</ecNumber>
    </recommendedName>
</protein>
<dbReference type="EMBL" id="PCWK01000064">
    <property type="protein sequence ID" value="PIR01908.1"/>
    <property type="molecule type" value="Genomic_DNA"/>
</dbReference>
<reference evidence="7 8" key="1">
    <citation type="submission" date="2017-09" db="EMBL/GenBank/DDBJ databases">
        <title>Depth-based differentiation of microbial function through sediment-hosted aquifers and enrichment of novel symbionts in the deep terrestrial subsurface.</title>
        <authorList>
            <person name="Probst A.J."/>
            <person name="Ladd B."/>
            <person name="Jarett J.K."/>
            <person name="Geller-Mcgrath D.E."/>
            <person name="Sieber C.M."/>
            <person name="Emerson J.B."/>
            <person name="Anantharaman K."/>
            <person name="Thomas B.C."/>
            <person name="Malmstrom R."/>
            <person name="Stieglmeier M."/>
            <person name="Klingl A."/>
            <person name="Woyke T."/>
            <person name="Ryan C.M."/>
            <person name="Banfield J.F."/>
        </authorList>
    </citation>
    <scope>NUCLEOTIDE SEQUENCE [LARGE SCALE GENOMIC DNA]</scope>
    <source>
        <strain evidence="7">CG11_big_fil_rev_8_21_14_0_20_35_11</strain>
    </source>
</reference>
<comment type="caution">
    <text evidence="7">The sequence shown here is derived from an EMBL/GenBank/DDBJ whole genome shotgun (WGS) entry which is preliminary data.</text>
</comment>
<evidence type="ECO:0000259" key="6">
    <source>
        <dbReference type="Pfam" id="PF00483"/>
    </source>
</evidence>
<dbReference type="AlphaFoldDB" id="A0A2H0MZ35"/>
<evidence type="ECO:0000256" key="3">
    <source>
        <dbReference type="ARBA" id="ARBA00022679"/>
    </source>
</evidence>
<organism evidence="7 8">
    <name type="scientific">Candidatus Nealsonbacteria bacterium CG11_big_fil_rev_8_21_14_0_20_35_11</name>
    <dbReference type="NCBI Taxonomy" id="1974713"/>
    <lineage>
        <taxon>Bacteria</taxon>
        <taxon>Candidatus Nealsoniibacteriota</taxon>
    </lineage>
</organism>
<evidence type="ECO:0000313" key="7">
    <source>
        <dbReference type="EMBL" id="PIR01908.1"/>
    </source>
</evidence>
<dbReference type="InterPro" id="IPR029044">
    <property type="entry name" value="Nucleotide-diphossugar_trans"/>
</dbReference>
<accession>A0A2H0MZ35</accession>
<feature type="domain" description="Nucleotidyl transferase" evidence="6">
    <location>
        <begin position="14"/>
        <end position="263"/>
    </location>
</feature>
<dbReference type="PANTHER" id="PTHR43197:SF1">
    <property type="entry name" value="UTP--GLUCOSE-1-PHOSPHATE URIDYLYLTRANSFERASE"/>
    <property type="match status" value="1"/>
</dbReference>
<dbReference type="Gene3D" id="3.90.550.10">
    <property type="entry name" value="Spore Coat Polysaccharide Biosynthesis Protein SpsA, Chain A"/>
    <property type="match status" value="1"/>
</dbReference>
<evidence type="ECO:0000256" key="4">
    <source>
        <dbReference type="ARBA" id="ARBA00022695"/>
    </source>
</evidence>
<gene>
    <name evidence="7" type="ORF">COV62_02780</name>
</gene>
<evidence type="ECO:0000313" key="8">
    <source>
        <dbReference type="Proteomes" id="UP000231139"/>
    </source>
</evidence>
<dbReference type="PANTHER" id="PTHR43197">
    <property type="entry name" value="UTP--GLUCOSE-1-PHOSPHATE URIDYLYLTRANSFERASE"/>
    <property type="match status" value="1"/>
</dbReference>
<evidence type="ECO:0000256" key="2">
    <source>
        <dbReference type="ARBA" id="ARBA00012415"/>
    </source>
</evidence>
<keyword evidence="3 7" id="KW-0808">Transferase</keyword>
<dbReference type="GO" id="GO:0006011">
    <property type="term" value="P:UDP-alpha-D-glucose metabolic process"/>
    <property type="evidence" value="ECO:0007669"/>
    <property type="project" value="InterPro"/>
</dbReference>
<dbReference type="GO" id="GO:0003983">
    <property type="term" value="F:UTP:glucose-1-phosphate uridylyltransferase activity"/>
    <property type="evidence" value="ECO:0007669"/>
    <property type="project" value="UniProtKB-EC"/>
</dbReference>
<dbReference type="InterPro" id="IPR005835">
    <property type="entry name" value="NTP_transferase_dom"/>
</dbReference>
<dbReference type="InterPro" id="IPR005771">
    <property type="entry name" value="GalU_uridylyltTrfase_bac/arc"/>
</dbReference>
<proteinExistence type="inferred from homology"/>
<comment type="similarity">
    <text evidence="1">Belongs to the UDPGP type 2 family.</text>
</comment>
<dbReference type="EC" id="2.7.7.9" evidence="2"/>
<dbReference type="Proteomes" id="UP000231139">
    <property type="component" value="Unassembled WGS sequence"/>
</dbReference>